<feature type="compositionally biased region" description="Low complexity" evidence="1">
    <location>
        <begin position="134"/>
        <end position="143"/>
    </location>
</feature>
<name>A0A5B7FWR6_PORTR</name>
<gene>
    <name evidence="2" type="ORF">E2C01_043448</name>
</gene>
<comment type="caution">
    <text evidence="2">The sequence shown here is derived from an EMBL/GenBank/DDBJ whole genome shotgun (WGS) entry which is preliminary data.</text>
</comment>
<evidence type="ECO:0000313" key="2">
    <source>
        <dbReference type="EMBL" id="MPC49639.1"/>
    </source>
</evidence>
<evidence type="ECO:0000256" key="1">
    <source>
        <dbReference type="SAM" id="MobiDB-lite"/>
    </source>
</evidence>
<reference evidence="2 3" key="1">
    <citation type="submission" date="2019-05" db="EMBL/GenBank/DDBJ databases">
        <title>Another draft genome of Portunus trituberculatus and its Hox gene families provides insights of decapod evolution.</title>
        <authorList>
            <person name="Jeong J.-H."/>
            <person name="Song I."/>
            <person name="Kim S."/>
            <person name="Choi T."/>
            <person name="Kim D."/>
            <person name="Ryu S."/>
            <person name="Kim W."/>
        </authorList>
    </citation>
    <scope>NUCLEOTIDE SEQUENCE [LARGE SCALE GENOMIC DNA]</scope>
    <source>
        <tissue evidence="2">Muscle</tissue>
    </source>
</reference>
<feature type="region of interest" description="Disordered" evidence="1">
    <location>
        <begin position="123"/>
        <end position="172"/>
    </location>
</feature>
<dbReference type="EMBL" id="VSRR010009007">
    <property type="protein sequence ID" value="MPC49639.1"/>
    <property type="molecule type" value="Genomic_DNA"/>
</dbReference>
<proteinExistence type="predicted"/>
<dbReference type="AlphaFoldDB" id="A0A5B7FWR6"/>
<protein>
    <submittedName>
        <fullName evidence="2">Uncharacterized protein</fullName>
    </submittedName>
</protein>
<evidence type="ECO:0000313" key="3">
    <source>
        <dbReference type="Proteomes" id="UP000324222"/>
    </source>
</evidence>
<accession>A0A5B7FWR6</accession>
<feature type="compositionally biased region" description="Pro residues" evidence="1">
    <location>
        <begin position="144"/>
        <end position="158"/>
    </location>
</feature>
<keyword evidence="3" id="KW-1185">Reference proteome</keyword>
<organism evidence="2 3">
    <name type="scientific">Portunus trituberculatus</name>
    <name type="common">Swimming crab</name>
    <name type="synonym">Neptunus trituberculatus</name>
    <dbReference type="NCBI Taxonomy" id="210409"/>
    <lineage>
        <taxon>Eukaryota</taxon>
        <taxon>Metazoa</taxon>
        <taxon>Ecdysozoa</taxon>
        <taxon>Arthropoda</taxon>
        <taxon>Crustacea</taxon>
        <taxon>Multicrustacea</taxon>
        <taxon>Malacostraca</taxon>
        <taxon>Eumalacostraca</taxon>
        <taxon>Eucarida</taxon>
        <taxon>Decapoda</taxon>
        <taxon>Pleocyemata</taxon>
        <taxon>Brachyura</taxon>
        <taxon>Eubrachyura</taxon>
        <taxon>Portunoidea</taxon>
        <taxon>Portunidae</taxon>
        <taxon>Portuninae</taxon>
        <taxon>Portunus</taxon>
    </lineage>
</organism>
<sequence length="172" mass="18550">MGGWKLNSASHTYSSSIPTDAIGHNIKEKKKSCDGLLTGLSSCDGQPPTTAYQPAVSPKIPLSPFSFPHTKLHLLFFLFIIFILHLHSKVSPLFSSLPSDHLPILLPFPTLLPLLQAGEGRCVAEGSSSEPNSLHRSLQSSLSPPRPTQPSPSQPSPAQPSLTLPLELKEME</sequence>
<dbReference type="Proteomes" id="UP000324222">
    <property type="component" value="Unassembled WGS sequence"/>
</dbReference>